<dbReference type="Pfam" id="PF04180">
    <property type="entry name" value="LTV"/>
    <property type="match status" value="2"/>
</dbReference>
<feature type="region of interest" description="Disordered" evidence="3">
    <location>
        <begin position="42"/>
        <end position="66"/>
    </location>
</feature>
<dbReference type="AlphaFoldDB" id="A0A9N6ZEU6"/>
<dbReference type="GO" id="GO:0005829">
    <property type="term" value="C:cytosol"/>
    <property type="evidence" value="ECO:0007669"/>
    <property type="project" value="TreeGrafter"/>
</dbReference>
<dbReference type="InterPro" id="IPR007307">
    <property type="entry name" value="Ltv1"/>
</dbReference>
<name>A0A9N6ZEU6_9CRUS</name>
<evidence type="ECO:0000313" key="4">
    <source>
        <dbReference type="EMBL" id="CAG4634884.1"/>
    </source>
</evidence>
<proteinExistence type="inferred from homology"/>
<dbReference type="EMBL" id="OC978229">
    <property type="protein sequence ID" value="CAG4634884.1"/>
    <property type="molecule type" value="Genomic_DNA"/>
</dbReference>
<evidence type="ECO:0000256" key="2">
    <source>
        <dbReference type="ARBA" id="ARBA00021561"/>
    </source>
</evidence>
<dbReference type="GO" id="GO:0005634">
    <property type="term" value="C:nucleus"/>
    <property type="evidence" value="ECO:0007669"/>
    <property type="project" value="TreeGrafter"/>
</dbReference>
<feature type="compositionally biased region" description="Acidic residues" evidence="3">
    <location>
        <begin position="167"/>
        <end position="177"/>
    </location>
</feature>
<evidence type="ECO:0000256" key="3">
    <source>
        <dbReference type="SAM" id="MobiDB-lite"/>
    </source>
</evidence>
<dbReference type="GO" id="GO:0042274">
    <property type="term" value="P:ribosomal small subunit biogenesis"/>
    <property type="evidence" value="ECO:0007669"/>
    <property type="project" value="InterPro"/>
</dbReference>
<feature type="region of interest" description="Disordered" evidence="3">
    <location>
        <begin position="167"/>
        <end position="230"/>
    </location>
</feature>
<dbReference type="PANTHER" id="PTHR21531:SF0">
    <property type="entry name" value="PROTEIN LTV1 HOMOLOG"/>
    <property type="match status" value="1"/>
</dbReference>
<feature type="region of interest" description="Disordered" evidence="3">
    <location>
        <begin position="323"/>
        <end position="348"/>
    </location>
</feature>
<organism evidence="4">
    <name type="scientific">Alona affinis</name>
    <dbReference type="NCBI Taxonomy" id="381656"/>
    <lineage>
        <taxon>Eukaryota</taxon>
        <taxon>Metazoa</taxon>
        <taxon>Ecdysozoa</taxon>
        <taxon>Arthropoda</taxon>
        <taxon>Crustacea</taxon>
        <taxon>Branchiopoda</taxon>
        <taxon>Diplostraca</taxon>
        <taxon>Cladocera</taxon>
        <taxon>Anomopoda</taxon>
        <taxon>Chydoridae</taxon>
        <taxon>Alona</taxon>
    </lineage>
</organism>
<sequence>MPKSKKFIDKKNAVTFNLVHRSQKDPLAADETAPQRVLVPISLKSEKTSAEGPSGSKAVRDPSKQKEEQVKFGIFYEDDYDYLQHLRDVTQTVEWELAEDSKNSKVWKAPPVKGISDQPRINLPSSVFASQVEEKVGLLNRAAPHSGPRPDLDPDIVAALDDDFDFADPDNELDDDFIALADGVPSDDDSEYDDDDDDEENDEEEGDSLGDLRSDAGGRMSPDFGDDTKSRFTEYSMTSSVIRRNAQLSLLDDRFEQLMAQYDDEEMGALDCEEIVGHIDPQDSTLLTLAEEYERERSIGLKLGQEIGKSARAEVEEAVEKYLDKVDGSDDDEDDTTSSEEDAPERKWDCESILSTYSNIYNHPKLISEPSSMKIKVCPKTGIPLNVLGKPGLTKKYLEQLNQGQERDDTDDRAETQSIISTLSTISIRPKDETPEERKERKQLVKEYRRERRMEKKANAVAFKEEKKLQEKQNLNNRVNVRGLKLL</sequence>
<gene>
    <name evidence="4" type="primary">EOG090X08PQ</name>
</gene>
<evidence type="ECO:0000256" key="1">
    <source>
        <dbReference type="ARBA" id="ARBA00009078"/>
    </source>
</evidence>
<accession>A0A9N6ZEU6</accession>
<protein>
    <recommendedName>
        <fullName evidence="2">Protein LTV1 homolog</fullName>
    </recommendedName>
</protein>
<comment type="similarity">
    <text evidence="1">Belongs to the LTV1 family.</text>
</comment>
<feature type="compositionally biased region" description="Acidic residues" evidence="3">
    <location>
        <begin position="329"/>
        <end position="343"/>
    </location>
</feature>
<feature type="compositionally biased region" description="Acidic residues" evidence="3">
    <location>
        <begin position="185"/>
        <end position="208"/>
    </location>
</feature>
<dbReference type="PANTHER" id="PTHR21531">
    <property type="entry name" value="LOW-TEMPERATURE VIABILITY PROTEIN LTV1-RELATED"/>
    <property type="match status" value="1"/>
</dbReference>
<dbReference type="GO" id="GO:0000056">
    <property type="term" value="P:ribosomal small subunit export from nucleus"/>
    <property type="evidence" value="ECO:0007669"/>
    <property type="project" value="TreeGrafter"/>
</dbReference>
<dbReference type="GO" id="GO:0030688">
    <property type="term" value="C:preribosome, small subunit precursor"/>
    <property type="evidence" value="ECO:0007669"/>
    <property type="project" value="TreeGrafter"/>
</dbReference>
<reference evidence="4" key="1">
    <citation type="submission" date="2021-04" db="EMBL/GenBank/DDBJ databases">
        <authorList>
            <person name="Cornetti L."/>
        </authorList>
    </citation>
    <scope>NUCLEOTIDE SEQUENCE</scope>
</reference>